<feature type="domain" description="XdhC- CoxI" evidence="1">
    <location>
        <begin position="17"/>
        <end position="79"/>
    </location>
</feature>
<keyword evidence="4" id="KW-1185">Reference proteome</keyword>
<dbReference type="EMBL" id="JACHGW010000001">
    <property type="protein sequence ID" value="MBB6048794.1"/>
    <property type="molecule type" value="Genomic_DNA"/>
</dbReference>
<organism evidence="3 4">
    <name type="scientific">Armatimonas rosea</name>
    <dbReference type="NCBI Taxonomy" id="685828"/>
    <lineage>
        <taxon>Bacteria</taxon>
        <taxon>Bacillati</taxon>
        <taxon>Armatimonadota</taxon>
        <taxon>Armatimonadia</taxon>
        <taxon>Armatimonadales</taxon>
        <taxon>Armatimonadaceae</taxon>
        <taxon>Armatimonas</taxon>
    </lineage>
</organism>
<dbReference type="PANTHER" id="PTHR30388:SF6">
    <property type="entry name" value="XANTHINE DEHYDROGENASE SUBUNIT A-RELATED"/>
    <property type="match status" value="1"/>
</dbReference>
<dbReference type="PANTHER" id="PTHR30388">
    <property type="entry name" value="ALDEHYDE OXIDOREDUCTASE MOLYBDENUM COFACTOR ASSEMBLY PROTEIN"/>
    <property type="match status" value="1"/>
</dbReference>
<comment type="caution">
    <text evidence="3">The sequence shown here is derived from an EMBL/GenBank/DDBJ whole genome shotgun (WGS) entry which is preliminary data.</text>
</comment>
<dbReference type="Gene3D" id="3.40.50.720">
    <property type="entry name" value="NAD(P)-binding Rossmann-like Domain"/>
    <property type="match status" value="1"/>
</dbReference>
<evidence type="ECO:0000313" key="4">
    <source>
        <dbReference type="Proteomes" id="UP000520814"/>
    </source>
</evidence>
<dbReference type="AlphaFoldDB" id="A0A7W9SMX7"/>
<evidence type="ECO:0000259" key="1">
    <source>
        <dbReference type="Pfam" id="PF02625"/>
    </source>
</evidence>
<dbReference type="RefSeq" id="WP_184192422.1">
    <property type="nucleotide sequence ID" value="NZ_JACHGW010000001.1"/>
</dbReference>
<dbReference type="InterPro" id="IPR003777">
    <property type="entry name" value="XdhC_CoxI"/>
</dbReference>
<name>A0A7W9SMX7_ARMRO</name>
<feature type="domain" description="XdhC Rossmann" evidence="2">
    <location>
        <begin position="183"/>
        <end position="317"/>
    </location>
</feature>
<evidence type="ECO:0000259" key="2">
    <source>
        <dbReference type="Pfam" id="PF13478"/>
    </source>
</evidence>
<sequence length="337" mass="36681">MTELLRVARAAQAAFALGESAILATVIRVGGSTYRRPGARMLLTEKGWAAGSISGGCLENDVLQRAWWRTESGPARVVYDSTQEDEDIEWGFGLGCNGVVEVLLERLTETTVAHLARLERWQTERTLGVLATTGEGKRLALEPSGEFWGDESLLTGAQEALATQKSFWRDETFYELVTPPQRLVIFGAGHDVVPLVKIATELLGWQVTVVDSRSLTLHPERFPGAGLVQSFPISTLEPTDAAVLMTHSFSADQELLPKLLNTPVGYLGLLGPRRRTERLLEHSPLAPMNGGKLHAPLGLDIGADNPEEIALALVAEIRAWSAGRDGRPLTLREGPIH</sequence>
<accession>A0A7W9SMX7</accession>
<protein>
    <submittedName>
        <fullName evidence="3">Xanthine/CO dehydrogenase XdhC/CoxF family maturation factor</fullName>
    </submittedName>
</protein>
<dbReference type="InterPro" id="IPR027051">
    <property type="entry name" value="XdhC_Rossmann_dom"/>
</dbReference>
<evidence type="ECO:0000313" key="3">
    <source>
        <dbReference type="EMBL" id="MBB6048794.1"/>
    </source>
</evidence>
<proteinExistence type="predicted"/>
<dbReference type="Pfam" id="PF02625">
    <property type="entry name" value="XdhC_CoxI"/>
    <property type="match status" value="1"/>
</dbReference>
<dbReference type="Pfam" id="PF13478">
    <property type="entry name" value="XdhC_C"/>
    <property type="match status" value="1"/>
</dbReference>
<gene>
    <name evidence="3" type="ORF">HNQ39_000556</name>
</gene>
<reference evidence="3 4" key="1">
    <citation type="submission" date="2020-08" db="EMBL/GenBank/DDBJ databases">
        <title>Genomic Encyclopedia of Type Strains, Phase IV (KMG-IV): sequencing the most valuable type-strain genomes for metagenomic binning, comparative biology and taxonomic classification.</title>
        <authorList>
            <person name="Goeker M."/>
        </authorList>
    </citation>
    <scope>NUCLEOTIDE SEQUENCE [LARGE SCALE GENOMIC DNA]</scope>
    <source>
        <strain evidence="3 4">DSM 23562</strain>
    </source>
</reference>
<dbReference type="Proteomes" id="UP000520814">
    <property type="component" value="Unassembled WGS sequence"/>
</dbReference>
<dbReference type="InterPro" id="IPR052698">
    <property type="entry name" value="MoCofactor_Util/Proc"/>
</dbReference>